<dbReference type="EMBL" id="CP065938">
    <property type="protein sequence ID" value="UWX06614.1"/>
    <property type="molecule type" value="Genomic_DNA"/>
</dbReference>
<reference evidence="4" key="1">
    <citation type="submission" date="2020-12" db="EMBL/GenBank/DDBJ databases">
        <title>Taurinivorans muris gen. nov., sp. nov., fundamental and realized metabolic niche of a ubiquitous sulfidogenic bacterium in the murine intestine.</title>
        <authorList>
            <person name="Ye H."/>
            <person name="Hanson B.T."/>
            <person name="Loy A."/>
        </authorList>
    </citation>
    <scope>NUCLEOTIDE SEQUENCE</scope>
    <source>
        <strain evidence="4">LT0009</strain>
    </source>
</reference>
<dbReference type="InterPro" id="IPR007428">
    <property type="entry name" value="MlaA"/>
</dbReference>
<keyword evidence="4" id="KW-0449">Lipoprotein</keyword>
<gene>
    <name evidence="4" type="ORF">JBF11_04725</name>
</gene>
<name>A0ABY5Y342_9BACT</name>
<dbReference type="RefSeq" id="WP_334316224.1">
    <property type="nucleotide sequence ID" value="NZ_CP065938.1"/>
</dbReference>
<dbReference type="PANTHER" id="PTHR30035">
    <property type="entry name" value="LIPOPROTEIN VACJ-RELATED"/>
    <property type="match status" value="1"/>
</dbReference>
<keyword evidence="5" id="KW-1185">Reference proteome</keyword>
<feature type="signal peptide" evidence="3">
    <location>
        <begin position="1"/>
        <end position="19"/>
    </location>
</feature>
<dbReference type="PRINTS" id="PR01805">
    <property type="entry name" value="VACJLIPOPROT"/>
</dbReference>
<evidence type="ECO:0000313" key="5">
    <source>
        <dbReference type="Proteomes" id="UP001058120"/>
    </source>
</evidence>
<evidence type="ECO:0000256" key="2">
    <source>
        <dbReference type="ARBA" id="ARBA00022729"/>
    </source>
</evidence>
<comment type="similarity">
    <text evidence="1">Belongs to the MlaA family.</text>
</comment>
<dbReference type="Pfam" id="PF04333">
    <property type="entry name" value="MlaA"/>
    <property type="match status" value="1"/>
</dbReference>
<evidence type="ECO:0000256" key="3">
    <source>
        <dbReference type="SAM" id="SignalP"/>
    </source>
</evidence>
<evidence type="ECO:0000256" key="1">
    <source>
        <dbReference type="ARBA" id="ARBA00010634"/>
    </source>
</evidence>
<proteinExistence type="inferred from homology"/>
<organism evidence="4 5">
    <name type="scientific">Taurinivorans muris</name>
    <dbReference type="NCBI Taxonomy" id="2787751"/>
    <lineage>
        <taxon>Bacteria</taxon>
        <taxon>Pseudomonadati</taxon>
        <taxon>Thermodesulfobacteriota</taxon>
        <taxon>Desulfovibrionia</taxon>
        <taxon>Desulfovibrionales</taxon>
        <taxon>Desulfovibrionaceae</taxon>
        <taxon>Taurinivorans</taxon>
    </lineage>
</organism>
<sequence>MPKILFTFFLCAAFCVSNAVGFSFAKQLIIPPEVIVSEDYFDDDYFDDEYEDEASFVPHDDTFRAWNTFWHNINDYALMRVLKPAHNKYGDITTPEIRTGFKAFRENIKTPKRMLNAFLQGDVDQFFIEIGRFIVNTTTSLGFVDVASVNNKPLSPYTPENLRFGYTLAKWGFPEGAYFVIPFYGPSTIRETVGTGVDVFSNAFDYLIAWYVYTPTELFLAFNGLDDFIPPYEAITSHAVDPYVALRNAYLETLYLSKPIVSKPKK</sequence>
<accession>A0ABY5Y342</accession>
<keyword evidence="2 3" id="KW-0732">Signal</keyword>
<evidence type="ECO:0000313" key="4">
    <source>
        <dbReference type="EMBL" id="UWX06614.1"/>
    </source>
</evidence>
<dbReference type="Proteomes" id="UP001058120">
    <property type="component" value="Chromosome"/>
</dbReference>
<dbReference type="PANTHER" id="PTHR30035:SF3">
    <property type="entry name" value="INTERMEMBRANE PHOSPHOLIPID TRANSPORT SYSTEM LIPOPROTEIN MLAA"/>
    <property type="match status" value="1"/>
</dbReference>
<feature type="chain" id="PRO_5045700778" evidence="3">
    <location>
        <begin position="20"/>
        <end position="266"/>
    </location>
</feature>
<protein>
    <submittedName>
        <fullName evidence="4">VacJ family lipoprotein</fullName>
    </submittedName>
</protein>